<keyword evidence="2" id="KW-1185">Reference proteome</keyword>
<name>A0ACC2F5V3_DALPE</name>
<sequence length="548" mass="61564">MGARRFEHFSRYNTLLRAVARLIHIASTFSRSTQDSGCQEWHICKKSRSQEDLEKAKIIVLKCTQQDAYSEEIKNINAGHPLASKSPLHKLHPCVDANGLLRVGGRIVQSELGLAQVKPIVIPGRHHLATLLVRHYHETVKHQGRHFTEGSIRAAGFWLVGAKRAISGLLYKCVTCRKLRRTTEHQQMADLPAERLQVAPPFTYVGVDVFGPWEVAFRRTRGGQANSKRWAVMFSCLCTRAVHIEVIETMSSSSFINALRRFFAIRGPAKQMRSDCGTNFVGACHELQMEKSSFSPESVQKYLEEQSCVWVFNPPHASHMGGAWERMIGMARRILDCMLLEHKSRLTHEVLTTLMAEVTAVMNARPLVPVSSDPDSPLILSPAMLLTQKTGTPPPPPGNFGGTNLFKEEWKQVQSLAEIFWRRWRREYLDTLQIRHKWQDVRPCLKEGDVVLLKDNSVNRNEWPMVIVTKALPGQDKLVRKVEVKVVKDGTPKVYSRPISEVVLLSQEALIIWGLPTPGGECSGPFSGSFAIGIEMLILVPPCGCLCS</sequence>
<evidence type="ECO:0000313" key="1">
    <source>
        <dbReference type="EMBL" id="KAJ7986751.1"/>
    </source>
</evidence>
<evidence type="ECO:0000313" key="2">
    <source>
        <dbReference type="Proteomes" id="UP001157502"/>
    </source>
</evidence>
<protein>
    <submittedName>
        <fullName evidence="1">Uncharacterized protein</fullName>
    </submittedName>
</protein>
<accession>A0ACC2F5V3</accession>
<organism evidence="1 2">
    <name type="scientific">Dallia pectoralis</name>
    <name type="common">Alaska blackfish</name>
    <dbReference type="NCBI Taxonomy" id="75939"/>
    <lineage>
        <taxon>Eukaryota</taxon>
        <taxon>Metazoa</taxon>
        <taxon>Chordata</taxon>
        <taxon>Craniata</taxon>
        <taxon>Vertebrata</taxon>
        <taxon>Euteleostomi</taxon>
        <taxon>Actinopterygii</taxon>
        <taxon>Neopterygii</taxon>
        <taxon>Teleostei</taxon>
        <taxon>Protacanthopterygii</taxon>
        <taxon>Esociformes</taxon>
        <taxon>Umbridae</taxon>
        <taxon>Dallia</taxon>
    </lineage>
</organism>
<dbReference type="EMBL" id="CM055760">
    <property type="protein sequence ID" value="KAJ7986751.1"/>
    <property type="molecule type" value="Genomic_DNA"/>
</dbReference>
<proteinExistence type="predicted"/>
<comment type="caution">
    <text evidence="1">The sequence shown here is derived from an EMBL/GenBank/DDBJ whole genome shotgun (WGS) entry which is preliminary data.</text>
</comment>
<gene>
    <name evidence="1" type="ORF">DPEC_G00331640</name>
</gene>
<dbReference type="Proteomes" id="UP001157502">
    <property type="component" value="Chromosome 33"/>
</dbReference>
<reference evidence="1" key="1">
    <citation type="submission" date="2021-05" db="EMBL/GenBank/DDBJ databases">
        <authorList>
            <person name="Pan Q."/>
            <person name="Jouanno E."/>
            <person name="Zahm M."/>
            <person name="Klopp C."/>
            <person name="Cabau C."/>
            <person name="Louis A."/>
            <person name="Berthelot C."/>
            <person name="Parey E."/>
            <person name="Roest Crollius H."/>
            <person name="Montfort J."/>
            <person name="Robinson-Rechavi M."/>
            <person name="Bouchez O."/>
            <person name="Lampietro C."/>
            <person name="Lopez Roques C."/>
            <person name="Donnadieu C."/>
            <person name="Postlethwait J."/>
            <person name="Bobe J."/>
            <person name="Dillon D."/>
            <person name="Chandos A."/>
            <person name="von Hippel F."/>
            <person name="Guiguen Y."/>
        </authorList>
    </citation>
    <scope>NUCLEOTIDE SEQUENCE</scope>
    <source>
        <strain evidence="1">YG-Jan2019</strain>
    </source>
</reference>